<reference evidence="1" key="1">
    <citation type="submission" date="2020-05" db="EMBL/GenBank/DDBJ databases">
        <title>Large-scale comparative analyses of tick genomes elucidate their genetic diversity and vector capacities.</title>
        <authorList>
            <person name="Jia N."/>
            <person name="Wang J."/>
            <person name="Shi W."/>
            <person name="Du L."/>
            <person name="Sun Y."/>
            <person name="Zhan W."/>
            <person name="Jiang J."/>
            <person name="Wang Q."/>
            <person name="Zhang B."/>
            <person name="Ji P."/>
            <person name="Sakyi L.B."/>
            <person name="Cui X."/>
            <person name="Yuan T."/>
            <person name="Jiang B."/>
            <person name="Yang W."/>
            <person name="Lam T.T.-Y."/>
            <person name="Chang Q."/>
            <person name="Ding S."/>
            <person name="Wang X."/>
            <person name="Zhu J."/>
            <person name="Ruan X."/>
            <person name="Zhao L."/>
            <person name="Wei J."/>
            <person name="Que T."/>
            <person name="Du C."/>
            <person name="Cheng J."/>
            <person name="Dai P."/>
            <person name="Han X."/>
            <person name="Huang E."/>
            <person name="Gao Y."/>
            <person name="Liu J."/>
            <person name="Shao H."/>
            <person name="Ye R."/>
            <person name="Li L."/>
            <person name="Wei W."/>
            <person name="Wang X."/>
            <person name="Wang C."/>
            <person name="Yang T."/>
            <person name="Huo Q."/>
            <person name="Li W."/>
            <person name="Guo W."/>
            <person name="Chen H."/>
            <person name="Zhou L."/>
            <person name="Ni X."/>
            <person name="Tian J."/>
            <person name="Zhou Y."/>
            <person name="Sheng Y."/>
            <person name="Liu T."/>
            <person name="Pan Y."/>
            <person name="Xia L."/>
            <person name="Li J."/>
            <person name="Zhao F."/>
            <person name="Cao W."/>
        </authorList>
    </citation>
    <scope>NUCLEOTIDE SEQUENCE</scope>
    <source>
        <strain evidence="1">Dsil-2018</strain>
    </source>
</reference>
<gene>
    <name evidence="1" type="ORF">HPB49_000881</name>
</gene>
<name>A0ACB8CU85_DERSI</name>
<organism evidence="1 2">
    <name type="scientific">Dermacentor silvarum</name>
    <name type="common">Tick</name>
    <dbReference type="NCBI Taxonomy" id="543639"/>
    <lineage>
        <taxon>Eukaryota</taxon>
        <taxon>Metazoa</taxon>
        <taxon>Ecdysozoa</taxon>
        <taxon>Arthropoda</taxon>
        <taxon>Chelicerata</taxon>
        <taxon>Arachnida</taxon>
        <taxon>Acari</taxon>
        <taxon>Parasitiformes</taxon>
        <taxon>Ixodida</taxon>
        <taxon>Ixodoidea</taxon>
        <taxon>Ixodidae</taxon>
        <taxon>Rhipicephalinae</taxon>
        <taxon>Dermacentor</taxon>
    </lineage>
</organism>
<dbReference type="Proteomes" id="UP000821865">
    <property type="component" value="Chromosome 4"/>
</dbReference>
<evidence type="ECO:0000313" key="1">
    <source>
        <dbReference type="EMBL" id="KAH7952740.1"/>
    </source>
</evidence>
<sequence>MERTYSTSTSLSPKSPASIGCRASGDPAPSITWTLDGAWPVSGGGPRIASLVDRRLGHR</sequence>
<keyword evidence="2" id="KW-1185">Reference proteome</keyword>
<comment type="caution">
    <text evidence="1">The sequence shown here is derived from an EMBL/GenBank/DDBJ whole genome shotgun (WGS) entry which is preliminary data.</text>
</comment>
<protein>
    <submittedName>
        <fullName evidence="1">Uncharacterized protein</fullName>
    </submittedName>
</protein>
<proteinExistence type="predicted"/>
<dbReference type="EMBL" id="CM023473">
    <property type="protein sequence ID" value="KAH7952740.1"/>
    <property type="molecule type" value="Genomic_DNA"/>
</dbReference>
<evidence type="ECO:0000313" key="2">
    <source>
        <dbReference type="Proteomes" id="UP000821865"/>
    </source>
</evidence>
<accession>A0ACB8CU85</accession>